<dbReference type="AlphaFoldDB" id="A0A6J6AFG1"/>
<dbReference type="Gene3D" id="3.40.640.10">
    <property type="entry name" value="Type I PLP-dependent aspartate aminotransferase-like (Major domain)"/>
    <property type="match status" value="1"/>
</dbReference>
<name>A0A6J6AFG1_9ZZZZ</name>
<dbReference type="InterPro" id="IPR002129">
    <property type="entry name" value="PyrdxlP-dep_de-COase"/>
</dbReference>
<comment type="similarity">
    <text evidence="4">Belongs to the group II decarboxylase family. Sphingosine-1-phosphate lyase subfamily.</text>
</comment>
<dbReference type="EMBL" id="CAETWZ010000009">
    <property type="protein sequence ID" value="CAB4367410.1"/>
    <property type="molecule type" value="Genomic_DNA"/>
</dbReference>
<protein>
    <submittedName>
        <fullName evidence="5">Unannotated protein</fullName>
    </submittedName>
</protein>
<evidence type="ECO:0000256" key="2">
    <source>
        <dbReference type="ARBA" id="ARBA00022898"/>
    </source>
</evidence>
<keyword evidence="2" id="KW-0663">Pyridoxal phosphate</keyword>
<dbReference type="InterPro" id="IPR015424">
    <property type="entry name" value="PyrdxlP-dep_Trfase"/>
</dbReference>
<evidence type="ECO:0000313" key="5">
    <source>
        <dbReference type="EMBL" id="CAB4367410.1"/>
    </source>
</evidence>
<evidence type="ECO:0000256" key="3">
    <source>
        <dbReference type="ARBA" id="ARBA00023239"/>
    </source>
</evidence>
<dbReference type="Pfam" id="PF00282">
    <property type="entry name" value="Pyridoxal_deC"/>
    <property type="match status" value="1"/>
</dbReference>
<dbReference type="GO" id="GO:0019752">
    <property type="term" value="P:carboxylic acid metabolic process"/>
    <property type="evidence" value="ECO:0007669"/>
    <property type="project" value="InterPro"/>
</dbReference>
<gene>
    <name evidence="5" type="ORF">UFOPK4179_00192</name>
</gene>
<dbReference type="SUPFAM" id="SSF53383">
    <property type="entry name" value="PLP-dependent transferases"/>
    <property type="match status" value="1"/>
</dbReference>
<comment type="cofactor">
    <cofactor evidence="1">
        <name>pyridoxal 5'-phosphate</name>
        <dbReference type="ChEBI" id="CHEBI:597326"/>
    </cofactor>
</comment>
<keyword evidence="3" id="KW-0456">Lyase</keyword>
<dbReference type="GO" id="GO:0030170">
    <property type="term" value="F:pyridoxal phosphate binding"/>
    <property type="evidence" value="ECO:0007669"/>
    <property type="project" value="InterPro"/>
</dbReference>
<evidence type="ECO:0000256" key="4">
    <source>
        <dbReference type="ARBA" id="ARBA00038302"/>
    </source>
</evidence>
<dbReference type="InterPro" id="IPR050477">
    <property type="entry name" value="GrpII_AminoAcid_Decarb"/>
</dbReference>
<dbReference type="Gene3D" id="3.90.1150.10">
    <property type="entry name" value="Aspartate Aminotransferase, domain 1"/>
    <property type="match status" value="1"/>
</dbReference>
<dbReference type="InterPro" id="IPR015421">
    <property type="entry name" value="PyrdxlP-dep_Trfase_major"/>
</dbReference>
<dbReference type="PANTHER" id="PTHR42735">
    <property type="match status" value="1"/>
</dbReference>
<sequence>MSPLTKAYNAYSSVMPIANLGPGQTAPNILDHLESLRTKDVRWRDGRCFTLAYSAGPDVLALAEESYRRFSGENALNTSAFPSLRDMQQEVVDVVTSWTHGDDITAGFMTSGGTESLVLAVRAARKRAEREGRNLTRMNMVLPSSAHAAFEKGADYFDVESRRVPVGADWKADVEAMRNACDDETVLIVGSAPQYPQGVIDPIASIAKIAADRNINCHVDACMGGVTLTYLERLGEPIAPWDFRCDGVTSISVDLHKYGYTSKGSGVLLHRNKTLRSDQTFITDNWLGGMYGSSGILGTKSGGPIASSWAVMHYLGDNGYERVTQSARQSTMRIYEHLNAHPDLVVRALPDSTLISFGTQDPNRHDVFAIADHLISAGWYLDKQTPPASIHLTVNAIHEPLIEEFLADLDRAVQQVGSLKGSSGSYATTE</sequence>
<proteinExistence type="inferred from homology"/>
<accession>A0A6J6AFG1</accession>
<evidence type="ECO:0000256" key="1">
    <source>
        <dbReference type="ARBA" id="ARBA00001933"/>
    </source>
</evidence>
<dbReference type="GO" id="GO:0016830">
    <property type="term" value="F:carbon-carbon lyase activity"/>
    <property type="evidence" value="ECO:0007669"/>
    <property type="project" value="InterPro"/>
</dbReference>
<dbReference type="PANTHER" id="PTHR42735:SF6">
    <property type="entry name" value="SPHINGOSINE-1-PHOSPHATE LYASE 1"/>
    <property type="match status" value="1"/>
</dbReference>
<reference evidence="5" key="1">
    <citation type="submission" date="2020-05" db="EMBL/GenBank/DDBJ databases">
        <authorList>
            <person name="Chiriac C."/>
            <person name="Salcher M."/>
            <person name="Ghai R."/>
            <person name="Kavagutti S V."/>
        </authorList>
    </citation>
    <scope>NUCLEOTIDE SEQUENCE</scope>
</reference>
<dbReference type="InterPro" id="IPR015422">
    <property type="entry name" value="PyrdxlP-dep_Trfase_small"/>
</dbReference>
<organism evidence="5">
    <name type="scientific">freshwater metagenome</name>
    <dbReference type="NCBI Taxonomy" id="449393"/>
    <lineage>
        <taxon>unclassified sequences</taxon>
        <taxon>metagenomes</taxon>
        <taxon>ecological metagenomes</taxon>
    </lineage>
</organism>